<feature type="domain" description="Lipoyl-binding" evidence="4">
    <location>
        <begin position="23"/>
        <end position="105"/>
    </location>
</feature>
<dbReference type="NCBIfam" id="NF002270">
    <property type="entry name" value="PRK01202.1"/>
    <property type="match status" value="1"/>
</dbReference>
<dbReference type="PANTHER" id="PTHR11715">
    <property type="entry name" value="GLYCINE CLEAVAGE SYSTEM H PROTEIN"/>
    <property type="match status" value="1"/>
</dbReference>
<dbReference type="InterPro" id="IPR011053">
    <property type="entry name" value="Single_hybrid_motif"/>
</dbReference>
<comment type="subunit">
    <text evidence="3">The glycine cleavage system is composed of four proteins: P, T, L and H.</text>
</comment>
<dbReference type="NCBIfam" id="TIGR00527">
    <property type="entry name" value="gcvH"/>
    <property type="match status" value="1"/>
</dbReference>
<evidence type="ECO:0000256" key="1">
    <source>
        <dbReference type="ARBA" id="ARBA00009249"/>
    </source>
</evidence>
<dbReference type="PROSITE" id="PS50968">
    <property type="entry name" value="BIOTINYL_LIPOYL"/>
    <property type="match status" value="1"/>
</dbReference>
<dbReference type="InterPro" id="IPR000089">
    <property type="entry name" value="Biotin_lipoyl"/>
</dbReference>
<evidence type="ECO:0000313" key="6">
    <source>
        <dbReference type="Proteomes" id="UP001595926"/>
    </source>
</evidence>
<dbReference type="InterPro" id="IPR017453">
    <property type="entry name" value="GCV_H_sub"/>
</dbReference>
<reference evidence="6" key="1">
    <citation type="journal article" date="2019" name="Int. J. Syst. Evol. Microbiol.">
        <title>The Global Catalogue of Microorganisms (GCM) 10K type strain sequencing project: providing services to taxonomists for standard genome sequencing and annotation.</title>
        <authorList>
            <consortium name="The Broad Institute Genomics Platform"/>
            <consortium name="The Broad Institute Genome Sequencing Center for Infectious Disease"/>
            <person name="Wu L."/>
            <person name="Ma J."/>
        </authorList>
    </citation>
    <scope>NUCLEOTIDE SEQUENCE [LARGE SCALE GENOMIC DNA]</scope>
    <source>
        <strain evidence="6">CGMCC 1.13718</strain>
    </source>
</reference>
<protein>
    <recommendedName>
        <fullName evidence="3">Glycine cleavage system H protein</fullName>
    </recommendedName>
</protein>
<dbReference type="HAMAP" id="MF_00272">
    <property type="entry name" value="GcvH"/>
    <property type="match status" value="1"/>
</dbReference>
<accession>A0ABV9TAD0</accession>
<proteinExistence type="inferred from homology"/>
<evidence type="ECO:0000256" key="3">
    <source>
        <dbReference type="HAMAP-Rule" id="MF_00272"/>
    </source>
</evidence>
<dbReference type="Pfam" id="PF01597">
    <property type="entry name" value="GCV_H"/>
    <property type="match status" value="1"/>
</dbReference>
<dbReference type="SUPFAM" id="SSF51230">
    <property type="entry name" value="Single hybrid motif"/>
    <property type="match status" value="1"/>
</dbReference>
<evidence type="ECO:0000259" key="4">
    <source>
        <dbReference type="PROSITE" id="PS50968"/>
    </source>
</evidence>
<feature type="modified residue" description="N6-lipoyllysine" evidence="3">
    <location>
        <position position="64"/>
    </location>
</feature>
<dbReference type="InterPro" id="IPR002930">
    <property type="entry name" value="GCV_H"/>
</dbReference>
<gene>
    <name evidence="3 5" type="primary">gcvH</name>
    <name evidence="5" type="ORF">ACFPDQ_02215</name>
</gene>
<dbReference type="EMBL" id="JBHSJH010000001">
    <property type="protein sequence ID" value="MFC4891864.1"/>
    <property type="molecule type" value="Genomic_DNA"/>
</dbReference>
<comment type="function">
    <text evidence="3">The glycine cleavage system catalyzes the degradation of glycine. The H protein shuttles the methylamine group of glycine from the P protein to the T protein.</text>
</comment>
<dbReference type="InterPro" id="IPR033753">
    <property type="entry name" value="GCV_H/Fam206"/>
</dbReference>
<keyword evidence="2 3" id="KW-0450">Lipoyl</keyword>
<evidence type="ECO:0000313" key="5">
    <source>
        <dbReference type="EMBL" id="MFC4891864.1"/>
    </source>
</evidence>
<comment type="similarity">
    <text evidence="1 3">Belongs to the GcvH family.</text>
</comment>
<organism evidence="5 6">
    <name type="scientific">Pseudofrancisella aestuarii</name>
    <dbReference type="NCBI Taxonomy" id="2670347"/>
    <lineage>
        <taxon>Bacteria</taxon>
        <taxon>Pseudomonadati</taxon>
        <taxon>Pseudomonadota</taxon>
        <taxon>Gammaproteobacteria</taxon>
        <taxon>Thiotrichales</taxon>
        <taxon>Francisellaceae</taxon>
        <taxon>Pseudofrancisella</taxon>
    </lineage>
</organism>
<dbReference type="CDD" id="cd06848">
    <property type="entry name" value="GCS_H"/>
    <property type="match status" value="1"/>
</dbReference>
<name>A0ABV9TAD0_9GAMM</name>
<dbReference type="Proteomes" id="UP001595926">
    <property type="component" value="Unassembled WGS sequence"/>
</dbReference>
<dbReference type="RefSeq" id="WP_119330410.1">
    <property type="nucleotide sequence ID" value="NZ_JBHSJH010000001.1"/>
</dbReference>
<keyword evidence="6" id="KW-1185">Reference proteome</keyword>
<comment type="caution">
    <text evidence="5">The sequence shown here is derived from an EMBL/GenBank/DDBJ whole genome shotgun (WGS) entry which is preliminary data.</text>
</comment>
<sequence>MAEIKQDYLYTETNEWIRVDGDIATIGIDDYSQNEFGEIVYVDLPKIGQKCKKDDDVCVIESVKTASDICSPLSGEVVKVNETLVDKPKLINESCYDKGWLYQLKLSNSEELKNLISSEKYIEYVS</sequence>
<dbReference type="Gene3D" id="2.40.50.100">
    <property type="match status" value="1"/>
</dbReference>
<dbReference type="PANTHER" id="PTHR11715:SF3">
    <property type="entry name" value="GLYCINE CLEAVAGE SYSTEM H PROTEIN-RELATED"/>
    <property type="match status" value="1"/>
</dbReference>
<comment type="cofactor">
    <cofactor evidence="3">
        <name>(R)-lipoate</name>
        <dbReference type="ChEBI" id="CHEBI:83088"/>
    </cofactor>
    <text evidence="3">Binds 1 lipoyl cofactor covalently.</text>
</comment>
<evidence type="ECO:0000256" key="2">
    <source>
        <dbReference type="ARBA" id="ARBA00022823"/>
    </source>
</evidence>